<name>A0A0F7ZWU7_9HYPO</name>
<keyword evidence="2" id="KW-1185">Reference proteome</keyword>
<accession>A0A0F7ZWU7</accession>
<organism evidence="1 2">
    <name type="scientific">Hirsutella minnesotensis 3608</name>
    <dbReference type="NCBI Taxonomy" id="1043627"/>
    <lineage>
        <taxon>Eukaryota</taxon>
        <taxon>Fungi</taxon>
        <taxon>Dikarya</taxon>
        <taxon>Ascomycota</taxon>
        <taxon>Pezizomycotina</taxon>
        <taxon>Sordariomycetes</taxon>
        <taxon>Hypocreomycetidae</taxon>
        <taxon>Hypocreales</taxon>
        <taxon>Ophiocordycipitaceae</taxon>
        <taxon>Hirsutella</taxon>
    </lineage>
</organism>
<evidence type="ECO:0000313" key="2">
    <source>
        <dbReference type="Proteomes" id="UP000054481"/>
    </source>
</evidence>
<sequence>MTDTSHTNLKKLQDFASKWKLDADKMQEPNAALRESLDKLHRRSRSLLEDLACNPHGADISAIQAALFEDSCYIRDLFEKDASSYTKEVDSLERQMSQFLHVIAGDLAEVFGSETLYEEVRRKFTLASHNMGSLRCKTEPLDFEPISLAMVPDRGDAHFLKCDPVVQPSQVKRFRARHRPFNRARFSRRSWRHRQRIQRMRLENRQISTDTQCLPAIESIGLITSGSTSSS</sequence>
<protein>
    <submittedName>
        <fullName evidence="1">Uncharacterized protein</fullName>
    </submittedName>
</protein>
<proteinExistence type="predicted"/>
<evidence type="ECO:0000313" key="1">
    <source>
        <dbReference type="EMBL" id="KJZ69592.1"/>
    </source>
</evidence>
<reference evidence="1 2" key="1">
    <citation type="journal article" date="2014" name="Genome Biol. Evol.">
        <title>Comparative genomics and transcriptomics analyses reveal divergent lifestyle features of nematode endoparasitic fungus Hirsutella minnesotensis.</title>
        <authorList>
            <person name="Lai Y."/>
            <person name="Liu K."/>
            <person name="Zhang X."/>
            <person name="Zhang X."/>
            <person name="Li K."/>
            <person name="Wang N."/>
            <person name="Shu C."/>
            <person name="Wu Y."/>
            <person name="Wang C."/>
            <person name="Bushley K.E."/>
            <person name="Xiang M."/>
            <person name="Liu X."/>
        </authorList>
    </citation>
    <scope>NUCLEOTIDE SEQUENCE [LARGE SCALE GENOMIC DNA]</scope>
    <source>
        <strain evidence="1 2">3608</strain>
    </source>
</reference>
<gene>
    <name evidence="1" type="ORF">HIM_11006</name>
</gene>
<dbReference type="EMBL" id="KQ030696">
    <property type="protein sequence ID" value="KJZ69592.1"/>
    <property type="molecule type" value="Genomic_DNA"/>
</dbReference>
<dbReference type="AlphaFoldDB" id="A0A0F7ZWU7"/>
<dbReference type="Proteomes" id="UP000054481">
    <property type="component" value="Unassembled WGS sequence"/>
</dbReference>